<keyword evidence="2" id="KW-1185">Reference proteome</keyword>
<gene>
    <name evidence="1" type="ORF">IPZ78_13250</name>
</gene>
<sequence>MTNNVLINVVMGYPSLIVYQRFGLVSTVCCRFHSFLFIKLVYENDATQKAGGKLNWKVKTNRANSKAFESGTVKNLHNLSHGSTKVLHEVRPIRQYHEDIKI</sequence>
<dbReference type="Proteomes" id="UP001165302">
    <property type="component" value="Unassembled WGS sequence"/>
</dbReference>
<evidence type="ECO:0000313" key="2">
    <source>
        <dbReference type="Proteomes" id="UP001165302"/>
    </source>
</evidence>
<evidence type="ECO:0000313" key="1">
    <source>
        <dbReference type="EMBL" id="MCA5006117.1"/>
    </source>
</evidence>
<proteinExistence type="predicted"/>
<reference evidence="1" key="1">
    <citation type="submission" date="2020-10" db="EMBL/GenBank/DDBJ databases">
        <authorList>
            <person name="Lu T."/>
            <person name="Wang Q."/>
            <person name="Han X."/>
        </authorList>
    </citation>
    <scope>NUCLEOTIDE SEQUENCE</scope>
    <source>
        <strain evidence="1">WQ 366</strain>
    </source>
</reference>
<dbReference type="EMBL" id="JADEYP010000027">
    <property type="protein sequence ID" value="MCA5006117.1"/>
    <property type="molecule type" value="Genomic_DNA"/>
</dbReference>
<accession>A0ABS7Z987</accession>
<protein>
    <submittedName>
        <fullName evidence="1">Uncharacterized protein</fullName>
    </submittedName>
</protein>
<comment type="caution">
    <text evidence="1">The sequence shown here is derived from an EMBL/GenBank/DDBJ whole genome shotgun (WGS) entry which is preliminary data.</text>
</comment>
<organism evidence="1 2">
    <name type="scientific">Sphingobacterium bovistauri</name>
    <dbReference type="NCBI Taxonomy" id="2781959"/>
    <lineage>
        <taxon>Bacteria</taxon>
        <taxon>Pseudomonadati</taxon>
        <taxon>Bacteroidota</taxon>
        <taxon>Sphingobacteriia</taxon>
        <taxon>Sphingobacteriales</taxon>
        <taxon>Sphingobacteriaceae</taxon>
        <taxon>Sphingobacterium</taxon>
    </lineage>
</organism>
<name>A0ABS7Z987_9SPHI</name>
<dbReference type="RefSeq" id="WP_225554477.1">
    <property type="nucleotide sequence ID" value="NZ_JADEYP010000027.1"/>
</dbReference>